<keyword evidence="4" id="KW-1185">Reference proteome</keyword>
<proteinExistence type="predicted"/>
<keyword evidence="2" id="KW-0472">Membrane</keyword>
<feature type="region of interest" description="Disordered" evidence="1">
    <location>
        <begin position="1"/>
        <end position="96"/>
    </location>
</feature>
<sequence>MAMSDTPGRAGSQGPDEQFTVPVPQPSRATAGATQALPVVEHTRELPVTEPGGATPPPAAAPVTGPGTTNPYAGQPVWPAPVASGAPSSGYRPTGQGAADPLVSQVGIALFWVTVGWWGFLLVRVLGYLSRFGAADTMLIRTIDRGAEETIVAAGAAVLAAVLLVSVDRGRRSPLTIASVALALATVAIAVWRVLP</sequence>
<feature type="transmembrane region" description="Helical" evidence="2">
    <location>
        <begin position="109"/>
        <end position="129"/>
    </location>
</feature>
<protein>
    <submittedName>
        <fullName evidence="3">Uncharacterized protein</fullName>
    </submittedName>
</protein>
<reference evidence="3 4" key="1">
    <citation type="journal article" date="2019" name="Int. J. Syst. Evol. Microbiol.">
        <title>The Global Catalogue of Microorganisms (GCM) 10K type strain sequencing project: providing services to taxonomists for standard genome sequencing and annotation.</title>
        <authorList>
            <consortium name="The Broad Institute Genomics Platform"/>
            <consortium name="The Broad Institute Genome Sequencing Center for Infectious Disease"/>
            <person name="Wu L."/>
            <person name="Ma J."/>
        </authorList>
    </citation>
    <scope>NUCLEOTIDE SEQUENCE [LARGE SCALE GENOMIC DNA]</scope>
    <source>
        <strain evidence="3 4">JCM 15628</strain>
    </source>
</reference>
<feature type="transmembrane region" description="Helical" evidence="2">
    <location>
        <begin position="173"/>
        <end position="195"/>
    </location>
</feature>
<gene>
    <name evidence="3" type="ORF">GCM10009817_17730</name>
</gene>
<comment type="caution">
    <text evidence="3">The sequence shown here is derived from an EMBL/GenBank/DDBJ whole genome shotgun (WGS) entry which is preliminary data.</text>
</comment>
<evidence type="ECO:0000256" key="1">
    <source>
        <dbReference type="SAM" id="MobiDB-lite"/>
    </source>
</evidence>
<dbReference type="Proteomes" id="UP001500013">
    <property type="component" value="Unassembled WGS sequence"/>
</dbReference>
<evidence type="ECO:0000313" key="4">
    <source>
        <dbReference type="Proteomes" id="UP001500013"/>
    </source>
</evidence>
<accession>A0ABN2RZS4</accession>
<evidence type="ECO:0000313" key="3">
    <source>
        <dbReference type="EMBL" id="GAA1977749.1"/>
    </source>
</evidence>
<organism evidence="3 4">
    <name type="scientific">Terrabacter lapilli</name>
    <dbReference type="NCBI Taxonomy" id="436231"/>
    <lineage>
        <taxon>Bacteria</taxon>
        <taxon>Bacillati</taxon>
        <taxon>Actinomycetota</taxon>
        <taxon>Actinomycetes</taxon>
        <taxon>Micrococcales</taxon>
        <taxon>Intrasporangiaceae</taxon>
        <taxon>Terrabacter</taxon>
    </lineage>
</organism>
<name>A0ABN2RZS4_9MICO</name>
<evidence type="ECO:0000256" key="2">
    <source>
        <dbReference type="SAM" id="Phobius"/>
    </source>
</evidence>
<feature type="transmembrane region" description="Helical" evidence="2">
    <location>
        <begin position="150"/>
        <end position="167"/>
    </location>
</feature>
<keyword evidence="2" id="KW-1133">Transmembrane helix</keyword>
<dbReference type="EMBL" id="BAAAPU010000007">
    <property type="protein sequence ID" value="GAA1977749.1"/>
    <property type="molecule type" value="Genomic_DNA"/>
</dbReference>
<keyword evidence="2" id="KW-0812">Transmembrane</keyword>